<evidence type="ECO:0000256" key="3">
    <source>
        <dbReference type="ARBA" id="ARBA00011209"/>
    </source>
</evidence>
<name>A0ABS8QU68_9PSED</name>
<evidence type="ECO:0000256" key="8">
    <source>
        <dbReference type="ARBA" id="ARBA00022917"/>
    </source>
</evidence>
<comment type="subcellular location">
    <subcellularLocation>
        <location evidence="1 11">Cytoplasm</location>
    </subcellularLocation>
</comment>
<dbReference type="NCBIfam" id="TIGR00211">
    <property type="entry name" value="glyS"/>
    <property type="match status" value="1"/>
</dbReference>
<dbReference type="Pfam" id="PF05746">
    <property type="entry name" value="DALR_1"/>
    <property type="match status" value="1"/>
</dbReference>
<dbReference type="HAMAP" id="MF_00255">
    <property type="entry name" value="Gly_tRNA_synth_beta"/>
    <property type="match status" value="1"/>
</dbReference>
<evidence type="ECO:0000256" key="5">
    <source>
        <dbReference type="ARBA" id="ARBA00022598"/>
    </source>
</evidence>
<dbReference type="EC" id="6.1.1.14" evidence="11"/>
<dbReference type="RefSeq" id="WP_231808404.1">
    <property type="nucleotide sequence ID" value="NZ_JAJOZG010000121.1"/>
</dbReference>
<keyword evidence="8 11" id="KW-0648">Protein biosynthesis</keyword>
<dbReference type="InterPro" id="IPR006194">
    <property type="entry name" value="Gly-tRNA-synth_heterodimer"/>
</dbReference>
<dbReference type="SUPFAM" id="SSF109604">
    <property type="entry name" value="HD-domain/PDEase-like"/>
    <property type="match status" value="1"/>
</dbReference>
<keyword evidence="9 11" id="KW-0030">Aminoacyl-tRNA synthetase</keyword>
<dbReference type="Proteomes" id="UP001154922">
    <property type="component" value="Unassembled WGS sequence"/>
</dbReference>
<protein>
    <recommendedName>
        <fullName evidence="11">Glycine--tRNA ligase beta subunit</fullName>
        <ecNumber evidence="11">6.1.1.14</ecNumber>
    </recommendedName>
    <alternativeName>
        <fullName evidence="11">Glycyl-tRNA synthetase beta subunit</fullName>
        <shortName evidence="11">GlyRS</shortName>
    </alternativeName>
</protein>
<comment type="similarity">
    <text evidence="2 11">Belongs to the class-II aminoacyl-tRNA synthetase family.</text>
</comment>
<evidence type="ECO:0000259" key="12">
    <source>
        <dbReference type="Pfam" id="PF05746"/>
    </source>
</evidence>
<reference evidence="13 14" key="1">
    <citation type="journal article" date="2022" name="Int. J. Syst. Evol. Microbiol.">
        <title>Pseudomonas petroselini sp. nov., a pathogen causing bacterial rot of parsley in Japan.</title>
        <authorList>
            <person name="Sawada H."/>
            <person name="Fujikawa T."/>
            <person name="Osada S."/>
            <person name="Satou M."/>
        </authorList>
    </citation>
    <scope>NUCLEOTIDE SEQUENCE [LARGE SCALE GENOMIC DNA]</scope>
    <source>
        <strain evidence="13 14">MAFF 311096</strain>
    </source>
</reference>
<proteinExistence type="inferred from homology"/>
<evidence type="ECO:0000256" key="2">
    <source>
        <dbReference type="ARBA" id="ARBA00008226"/>
    </source>
</evidence>
<evidence type="ECO:0000256" key="11">
    <source>
        <dbReference type="HAMAP-Rule" id="MF_00255"/>
    </source>
</evidence>
<evidence type="ECO:0000256" key="1">
    <source>
        <dbReference type="ARBA" id="ARBA00004496"/>
    </source>
</evidence>
<dbReference type="EMBL" id="JAJOZI010000060">
    <property type="protein sequence ID" value="MCD7039015.1"/>
    <property type="molecule type" value="Genomic_DNA"/>
</dbReference>
<dbReference type="GO" id="GO:0004820">
    <property type="term" value="F:glycine-tRNA ligase activity"/>
    <property type="evidence" value="ECO:0007669"/>
    <property type="project" value="UniProtKB-EC"/>
</dbReference>
<comment type="subunit">
    <text evidence="3 11">Tetramer of two alpha and two beta subunits.</text>
</comment>
<evidence type="ECO:0000256" key="10">
    <source>
        <dbReference type="ARBA" id="ARBA00047937"/>
    </source>
</evidence>
<dbReference type="InterPro" id="IPR008909">
    <property type="entry name" value="DALR_anticod-bd"/>
</dbReference>
<dbReference type="PANTHER" id="PTHR30075">
    <property type="entry name" value="GLYCYL-TRNA SYNTHETASE"/>
    <property type="match status" value="1"/>
</dbReference>
<dbReference type="InterPro" id="IPR015944">
    <property type="entry name" value="Gly-tRNA-synth_bsu"/>
</dbReference>
<dbReference type="PRINTS" id="PR01045">
    <property type="entry name" value="TRNASYNTHGB"/>
</dbReference>
<keyword evidence="5 11" id="KW-0436">Ligase</keyword>
<organism evidence="13 14">
    <name type="scientific">Pseudomonas petroselini</name>
    <dbReference type="NCBI Taxonomy" id="2899822"/>
    <lineage>
        <taxon>Bacteria</taxon>
        <taxon>Pseudomonadati</taxon>
        <taxon>Pseudomonadota</taxon>
        <taxon>Gammaproteobacteria</taxon>
        <taxon>Pseudomonadales</taxon>
        <taxon>Pseudomonadaceae</taxon>
        <taxon>Pseudomonas</taxon>
    </lineage>
</organism>
<evidence type="ECO:0000313" key="14">
    <source>
        <dbReference type="Proteomes" id="UP001154922"/>
    </source>
</evidence>
<evidence type="ECO:0000256" key="6">
    <source>
        <dbReference type="ARBA" id="ARBA00022741"/>
    </source>
</evidence>
<keyword evidence="14" id="KW-1185">Reference proteome</keyword>
<feature type="domain" description="DALR anticodon binding" evidence="12">
    <location>
        <begin position="579"/>
        <end position="673"/>
    </location>
</feature>
<dbReference type="PROSITE" id="PS50861">
    <property type="entry name" value="AA_TRNA_LIGASE_II_GLYAB"/>
    <property type="match status" value="1"/>
</dbReference>
<dbReference type="PANTHER" id="PTHR30075:SF2">
    <property type="entry name" value="GLYCINE--TRNA LIGASE, CHLOROPLASTIC_MITOCHONDRIAL 2"/>
    <property type="match status" value="1"/>
</dbReference>
<comment type="catalytic activity">
    <reaction evidence="10 11">
        <text>tRNA(Gly) + glycine + ATP = glycyl-tRNA(Gly) + AMP + diphosphate</text>
        <dbReference type="Rhea" id="RHEA:16013"/>
        <dbReference type="Rhea" id="RHEA-COMP:9664"/>
        <dbReference type="Rhea" id="RHEA-COMP:9683"/>
        <dbReference type="ChEBI" id="CHEBI:30616"/>
        <dbReference type="ChEBI" id="CHEBI:33019"/>
        <dbReference type="ChEBI" id="CHEBI:57305"/>
        <dbReference type="ChEBI" id="CHEBI:78442"/>
        <dbReference type="ChEBI" id="CHEBI:78522"/>
        <dbReference type="ChEBI" id="CHEBI:456215"/>
        <dbReference type="EC" id="6.1.1.14"/>
    </reaction>
</comment>
<keyword evidence="6 11" id="KW-0547">Nucleotide-binding</keyword>
<evidence type="ECO:0000256" key="4">
    <source>
        <dbReference type="ARBA" id="ARBA00022490"/>
    </source>
</evidence>
<reference evidence="13 14" key="2">
    <citation type="journal article" date="2023" name="Plant Pathol.">
        <title>Dismantling and reorganizing Pseudomonas marginalis sensu#lato.</title>
        <authorList>
            <person name="Sawada H."/>
            <person name="Fujikawa T."/>
            <person name="Satou M."/>
        </authorList>
    </citation>
    <scope>NUCLEOTIDE SEQUENCE [LARGE SCALE GENOMIC DNA]</scope>
    <source>
        <strain evidence="13 14">MAFF 311096</strain>
    </source>
</reference>
<gene>
    <name evidence="11 13" type="primary">glyS</name>
    <name evidence="13" type="ORF">LRQ20_11805</name>
</gene>
<dbReference type="Pfam" id="PF02092">
    <property type="entry name" value="tRNA_synt_2f"/>
    <property type="match status" value="1"/>
</dbReference>
<keyword evidence="4 11" id="KW-0963">Cytoplasm</keyword>
<evidence type="ECO:0000256" key="9">
    <source>
        <dbReference type="ARBA" id="ARBA00023146"/>
    </source>
</evidence>
<accession>A0ABS8QU68</accession>
<evidence type="ECO:0000313" key="13">
    <source>
        <dbReference type="EMBL" id="MCD7039015.1"/>
    </source>
</evidence>
<keyword evidence="7 11" id="KW-0067">ATP-binding</keyword>
<evidence type="ECO:0000256" key="7">
    <source>
        <dbReference type="ARBA" id="ARBA00022840"/>
    </source>
</evidence>
<sequence>MSAQDFLVELGTEELPPKALNTLADAFLAGIEKGLHSAGLKFEAKKVYAAPRRLAVLLTALETQQPDRSINLDGPPRQAAFDAEGNPTQAALGFAKKCGVELSEIDQSGPKLRFSQVITGKPTASLLPTIVEDSLNDLPIPKRMRWGARKEEFVRPTQWLVMLLGDQVIDCTLLAQKAGRDSRGHRFHHPQAVRITSPANYAADLRAAYVLADANERRELISKRTEELARLQEGTAIVPPSLLDEVTALVEWPVPLVCSFEERFLDVPQEALITTMQDNQKYFCLLDVDGKLLPRFITVANIESKDPQQIIAGNEKVVRPRLTDAEFFFKQDKKQKLEDFNLRLQNVVFQEKLGSVYDKAVRVSKLAAYIAQRIGGDAAWAARAGLLSKCDLATEMVGEFPEMQGVAGYYYALNDGEPNDVALALNEQYMPRGAGAELPTTLTGAAVAIADKLDTLVGIFGIGMLPTGSKDPYALRRAALGVLRILIDKKLDLDLTQAVVFAVGQFGVKVKQAGLAEQVLEFVFDRLRARYEDEGVDVSVYLSVRALQPGSALDFDQRVQAVQAFRKLPEADALAAVNKRVSNLLSKAEGLGNADVDPGLFADAKEFSLNSAIAKAENAVKPLIAERNYAEALARLATLREPVDAFFEAVMINAEDAGVRKNRYAMLARLRGLFVNIADISTLS</sequence>
<comment type="caution">
    <text evidence="13">The sequence shown here is derived from an EMBL/GenBank/DDBJ whole genome shotgun (WGS) entry which is preliminary data.</text>
</comment>